<reference evidence="2" key="1">
    <citation type="submission" date="2013-11" db="EMBL/GenBank/DDBJ databases">
        <title>The Genome Sequence of Phytophthora parasitica CJ02B3.</title>
        <authorList>
            <consortium name="The Broad Institute Genomics Platform"/>
            <person name="Russ C."/>
            <person name="Tyler B."/>
            <person name="Panabieres F."/>
            <person name="Shan W."/>
            <person name="Tripathy S."/>
            <person name="Grunwald N."/>
            <person name="Machado M."/>
            <person name="Johnson C.S."/>
            <person name="Arredondo F."/>
            <person name="Hong C."/>
            <person name="Coffey M."/>
            <person name="Young S.K."/>
            <person name="Zeng Q."/>
            <person name="Gargeya S."/>
            <person name="Fitzgerald M."/>
            <person name="Abouelleil A."/>
            <person name="Alvarado L."/>
            <person name="Chapman S.B."/>
            <person name="Gainer-Dewar J."/>
            <person name="Goldberg J."/>
            <person name="Griggs A."/>
            <person name="Gujja S."/>
            <person name="Hansen M."/>
            <person name="Howarth C."/>
            <person name="Imamovic A."/>
            <person name="Ireland A."/>
            <person name="Larimer J."/>
            <person name="McCowan C."/>
            <person name="Murphy C."/>
            <person name="Pearson M."/>
            <person name="Poon T.W."/>
            <person name="Priest M."/>
            <person name="Roberts A."/>
            <person name="Saif S."/>
            <person name="Shea T."/>
            <person name="Sykes S."/>
            <person name="Wortman J."/>
            <person name="Nusbaum C."/>
            <person name="Birren B."/>
        </authorList>
    </citation>
    <scope>NUCLEOTIDE SEQUENCE [LARGE SCALE GENOMIC DNA]</scope>
    <source>
        <strain evidence="2">CJ02B3</strain>
    </source>
</reference>
<proteinExistence type="predicted"/>
<dbReference type="PANTHER" id="PTHR34415">
    <property type="entry name" value="INTEGRASE CATALYTIC DOMAIN-CONTAINING PROTEIN"/>
    <property type="match status" value="1"/>
</dbReference>
<feature type="compositionally biased region" description="Acidic residues" evidence="1">
    <location>
        <begin position="36"/>
        <end position="50"/>
    </location>
</feature>
<evidence type="ECO:0000256" key="1">
    <source>
        <dbReference type="SAM" id="MobiDB-lite"/>
    </source>
</evidence>
<dbReference type="Proteomes" id="UP000053236">
    <property type="component" value="Unassembled WGS sequence"/>
</dbReference>
<accession>W2HHM7</accession>
<dbReference type="PANTHER" id="PTHR34415:SF1">
    <property type="entry name" value="INTEGRASE CATALYTIC DOMAIN-CONTAINING PROTEIN"/>
    <property type="match status" value="1"/>
</dbReference>
<feature type="non-terminal residue" evidence="2">
    <location>
        <position position="290"/>
    </location>
</feature>
<organism evidence="2">
    <name type="scientific">Phytophthora nicotianae</name>
    <name type="common">Potato buckeye rot agent</name>
    <name type="synonym">Phytophthora parasitica</name>
    <dbReference type="NCBI Taxonomy" id="4792"/>
    <lineage>
        <taxon>Eukaryota</taxon>
        <taxon>Sar</taxon>
        <taxon>Stramenopiles</taxon>
        <taxon>Oomycota</taxon>
        <taxon>Peronosporomycetes</taxon>
        <taxon>Peronosporales</taxon>
        <taxon>Peronosporaceae</taxon>
        <taxon>Phytophthora</taxon>
    </lineage>
</organism>
<sequence>MEELAALADTATATKSDAVVPRDEAHSDTSAGSGDASEDSEWVLDSEEECPCGNEIQTSDSDVDEDSNTVATSINLNDGELPELVTRLIQEDPCDKKTRINDGIFSVKAHGNLLNQNAGAVDLRWSVSWFKRFAVSVGDVVPVVHTFAGVFTWDQLYTELQNYVEEIALRVREPRPSTYRQYLTKLWPTIRIRSPRSNVCDVCTIYWSRMKSGATAAETEAFGEHTTAARRMQEEYKSDLASVDDTHAVVIIDFSQNLTLPSVSNTPPQLYFFSLRNVNMFGVFYANKNI</sequence>
<dbReference type="VEuPathDB" id="FungiDB:PPTG_22067"/>
<evidence type="ECO:0000313" key="2">
    <source>
        <dbReference type="EMBL" id="ETK94639.1"/>
    </source>
</evidence>
<name>W2HHM7_PHYNI</name>
<dbReference type="EMBL" id="KI684557">
    <property type="protein sequence ID" value="ETK94639.1"/>
    <property type="molecule type" value="Genomic_DNA"/>
</dbReference>
<protein>
    <submittedName>
        <fullName evidence="2">Uncharacterized protein</fullName>
    </submittedName>
</protein>
<feature type="compositionally biased region" description="Low complexity" evidence="1">
    <location>
        <begin position="1"/>
        <end position="14"/>
    </location>
</feature>
<gene>
    <name evidence="2" type="ORF">L915_02347</name>
</gene>
<feature type="region of interest" description="Disordered" evidence="1">
    <location>
        <begin position="1"/>
        <end position="67"/>
    </location>
</feature>
<dbReference type="AlphaFoldDB" id="W2HHM7"/>